<feature type="region of interest" description="Disordered" evidence="1">
    <location>
        <begin position="70"/>
        <end position="96"/>
    </location>
</feature>
<accession>A0A0L0BQP4</accession>
<keyword evidence="3" id="KW-1185">Reference proteome</keyword>
<gene>
    <name evidence="2" type="ORF">FF38_11034</name>
</gene>
<dbReference type="OMA" id="GMMMESE"/>
<proteinExistence type="predicted"/>
<feature type="compositionally biased region" description="Low complexity" evidence="1">
    <location>
        <begin position="71"/>
        <end position="95"/>
    </location>
</feature>
<protein>
    <submittedName>
        <fullName evidence="2">Uncharacterized protein</fullName>
    </submittedName>
</protein>
<organism evidence="2 3">
    <name type="scientific">Lucilia cuprina</name>
    <name type="common">Green bottle fly</name>
    <name type="synonym">Australian sheep blowfly</name>
    <dbReference type="NCBI Taxonomy" id="7375"/>
    <lineage>
        <taxon>Eukaryota</taxon>
        <taxon>Metazoa</taxon>
        <taxon>Ecdysozoa</taxon>
        <taxon>Arthropoda</taxon>
        <taxon>Hexapoda</taxon>
        <taxon>Insecta</taxon>
        <taxon>Pterygota</taxon>
        <taxon>Neoptera</taxon>
        <taxon>Endopterygota</taxon>
        <taxon>Diptera</taxon>
        <taxon>Brachycera</taxon>
        <taxon>Muscomorpha</taxon>
        <taxon>Oestroidea</taxon>
        <taxon>Calliphoridae</taxon>
        <taxon>Luciliinae</taxon>
        <taxon>Lucilia</taxon>
    </lineage>
</organism>
<comment type="caution">
    <text evidence="2">The sequence shown here is derived from an EMBL/GenBank/DDBJ whole genome shotgun (WGS) entry which is preliminary data.</text>
</comment>
<reference evidence="2 3" key="1">
    <citation type="journal article" date="2015" name="Nat. Commun.">
        <title>Lucilia cuprina genome unlocks parasitic fly biology to underpin future interventions.</title>
        <authorList>
            <person name="Anstead C.A."/>
            <person name="Korhonen P.K."/>
            <person name="Young N.D."/>
            <person name="Hall R.S."/>
            <person name="Jex A.R."/>
            <person name="Murali S.C."/>
            <person name="Hughes D.S."/>
            <person name="Lee S.F."/>
            <person name="Perry T."/>
            <person name="Stroehlein A.J."/>
            <person name="Ansell B.R."/>
            <person name="Breugelmans B."/>
            <person name="Hofmann A."/>
            <person name="Qu J."/>
            <person name="Dugan S."/>
            <person name="Lee S.L."/>
            <person name="Chao H."/>
            <person name="Dinh H."/>
            <person name="Han Y."/>
            <person name="Doddapaneni H.V."/>
            <person name="Worley K.C."/>
            <person name="Muzny D.M."/>
            <person name="Ioannidis P."/>
            <person name="Waterhouse R.M."/>
            <person name="Zdobnov E.M."/>
            <person name="James P.J."/>
            <person name="Bagnall N.H."/>
            <person name="Kotze A.C."/>
            <person name="Gibbs R.A."/>
            <person name="Richards S."/>
            <person name="Batterham P."/>
            <person name="Gasser R.B."/>
        </authorList>
    </citation>
    <scope>NUCLEOTIDE SEQUENCE [LARGE SCALE GENOMIC DNA]</scope>
    <source>
        <strain evidence="2 3">LS</strain>
        <tissue evidence="2">Full body</tissue>
    </source>
</reference>
<sequence length="297" mass="33978">MVLTNFELWAADGVTNGSNLPLDFVESNQLHHNRHVNPFDPRAVTQLNSNSNHLSSNGYYGFSYINSVHDNNNNNNNNNNNTSNINHNNNNNNNNSTTYNFMANDVNGMNNTQQLQQTHVSSVNFGSSAYAAGHAVPVARCKKRFFVMNDDDDATAAVAANNCTATNKNYHNYEVSAKRCRFDDDFSAQYCNDFFQLPSTQIATQSCLMDTEEGFENNNNNNNDNNNIEKYEQTLNPQLQTLTAHQQQQQQLHHQQINQQQQQQPQQQHLYHQQQHYQGHLHRANRDVSRCMLSHMI</sequence>
<feature type="region of interest" description="Disordered" evidence="1">
    <location>
        <begin position="245"/>
        <end position="273"/>
    </location>
</feature>
<dbReference type="STRING" id="7375.A0A0L0BQP4"/>
<name>A0A0L0BQP4_LUCCU</name>
<dbReference type="AlphaFoldDB" id="A0A0L0BQP4"/>
<dbReference type="Proteomes" id="UP000037069">
    <property type="component" value="Unassembled WGS sequence"/>
</dbReference>
<evidence type="ECO:0000313" key="2">
    <source>
        <dbReference type="EMBL" id="KNC21554.1"/>
    </source>
</evidence>
<dbReference type="EMBL" id="JRES01001603">
    <property type="protein sequence ID" value="KNC21554.1"/>
    <property type="molecule type" value="Genomic_DNA"/>
</dbReference>
<dbReference type="OrthoDB" id="7975544at2759"/>
<evidence type="ECO:0000313" key="3">
    <source>
        <dbReference type="Proteomes" id="UP000037069"/>
    </source>
</evidence>
<evidence type="ECO:0000256" key="1">
    <source>
        <dbReference type="SAM" id="MobiDB-lite"/>
    </source>
</evidence>